<gene>
    <name evidence="3" type="ORF">CDV52_09025</name>
</gene>
<evidence type="ECO:0000256" key="2">
    <source>
        <dbReference type="SAM" id="Phobius"/>
    </source>
</evidence>
<comment type="caution">
    <text evidence="3">The sequence shown here is derived from an EMBL/GenBank/DDBJ whole genome shotgun (WGS) entry which is preliminary data.</text>
</comment>
<accession>A0A212ARG5</accession>
<dbReference type="OrthoDB" id="264250at2"/>
<proteinExistence type="predicted"/>
<feature type="region of interest" description="Disordered" evidence="1">
    <location>
        <begin position="417"/>
        <end position="476"/>
    </location>
</feature>
<keyword evidence="2" id="KW-0812">Transmembrane</keyword>
<feature type="compositionally biased region" description="Low complexity" evidence="1">
    <location>
        <begin position="465"/>
        <end position="476"/>
    </location>
</feature>
<evidence type="ECO:0000313" key="3">
    <source>
        <dbReference type="EMBL" id="OWJ84025.1"/>
    </source>
</evidence>
<feature type="transmembrane region" description="Helical" evidence="2">
    <location>
        <begin position="329"/>
        <end position="352"/>
    </location>
</feature>
<dbReference type="Proteomes" id="UP000196640">
    <property type="component" value="Unassembled WGS sequence"/>
</dbReference>
<name>A0A212ARG5_9RHOB</name>
<dbReference type="EMBL" id="NIPX01000010">
    <property type="protein sequence ID" value="OWJ84025.1"/>
    <property type="molecule type" value="Genomic_DNA"/>
</dbReference>
<organism evidence="3 4">
    <name type="scientific">Haematobacter missouriensis</name>
    <dbReference type="NCBI Taxonomy" id="366616"/>
    <lineage>
        <taxon>Bacteria</taxon>
        <taxon>Pseudomonadati</taxon>
        <taxon>Pseudomonadota</taxon>
        <taxon>Alphaproteobacteria</taxon>
        <taxon>Rhodobacterales</taxon>
        <taxon>Paracoccaceae</taxon>
        <taxon>Haematobacter</taxon>
    </lineage>
</organism>
<feature type="transmembrane region" description="Helical" evidence="2">
    <location>
        <begin position="125"/>
        <end position="144"/>
    </location>
</feature>
<keyword evidence="2" id="KW-1133">Transmembrane helix</keyword>
<evidence type="ECO:0000313" key="4">
    <source>
        <dbReference type="Proteomes" id="UP000196640"/>
    </source>
</evidence>
<reference evidence="3 4" key="1">
    <citation type="submission" date="2016-11" db="EMBL/GenBank/DDBJ databases">
        <title>Comparison of Traditional DNA-DNA Hybridization with In Silico Genomic Analysis.</title>
        <authorList>
            <person name="Nicholson A.C."/>
            <person name="Sammons S."/>
            <person name="Humrighouse B.W."/>
            <person name="Graziano J."/>
            <person name="Lasker B."/>
            <person name="Whitney A.M."/>
            <person name="Mcquiston J.R."/>
        </authorList>
    </citation>
    <scope>NUCLEOTIDE SEQUENCE [LARGE SCALE GENOMIC DNA]</scope>
    <source>
        <strain evidence="3 4">H2381</strain>
    </source>
</reference>
<feature type="transmembrane region" description="Helical" evidence="2">
    <location>
        <begin position="372"/>
        <end position="390"/>
    </location>
</feature>
<feature type="transmembrane region" description="Helical" evidence="2">
    <location>
        <begin position="101"/>
        <end position="119"/>
    </location>
</feature>
<dbReference type="RefSeq" id="WP_088233589.1">
    <property type="nucleotide sequence ID" value="NZ_NIPX01000010.1"/>
</dbReference>
<keyword evidence="2" id="KW-0472">Membrane</keyword>
<protein>
    <recommendedName>
        <fullName evidence="5">O-antigen ligase domain-containing protein</fullName>
    </recommendedName>
</protein>
<feature type="transmembrane region" description="Helical" evidence="2">
    <location>
        <begin position="45"/>
        <end position="66"/>
    </location>
</feature>
<sequence length="476" mass="53384">MSGTTALSSTGAISQVHEKMPLPVLLMLIFVLMVPIEFSVSLGPLFLTPSKLFLVLITFVILPKISDIKLRSYDWLMLIHSGWATISFVRTYGMADGIERSGFYVLEFLIVYLVARIYLRTVGQILSVVGFLFAMVALNAILAVPEGITGRRYVHEIGRAITGFYYNPFHEQRMGIWRSMALFEHPILMGVFCSSALSLVWFTSTPQQRMWRVPLIFLGTFFAASSAPLLAFMLQLYLIGIERITRKVKARVAKFSAGVAVLWVVLQYGTNRGFIGFLSLIVLNSHTAYYRRAQWREAIDDVQRHFFFGFDPATFTRPRWMISSIDNNWLLVMMRSGVPSLFMIFATILMIWLALAKRREDYPLFVNLRKGWGLMMIALLVAGATVAFFGKVQPLFSFYIGLGAALANCLVPQTGSDQPEPAPAVPASRYTRFPEKPPAPIRSRGEPTRPVTAGPASGATPIYRRPPTTTRGPRPT</sequence>
<dbReference type="AlphaFoldDB" id="A0A212ARG5"/>
<evidence type="ECO:0000256" key="1">
    <source>
        <dbReference type="SAM" id="MobiDB-lite"/>
    </source>
</evidence>
<feature type="transmembrane region" description="Helical" evidence="2">
    <location>
        <begin position="182"/>
        <end position="203"/>
    </location>
</feature>
<feature type="transmembrane region" description="Helical" evidence="2">
    <location>
        <begin position="215"/>
        <end position="240"/>
    </location>
</feature>
<feature type="transmembrane region" description="Helical" evidence="2">
    <location>
        <begin position="20"/>
        <end position="38"/>
    </location>
</feature>
<evidence type="ECO:0008006" key="5">
    <source>
        <dbReference type="Google" id="ProtNLM"/>
    </source>
</evidence>